<gene>
    <name evidence="1" type="ORF">LACBIDRAFT_316786</name>
</gene>
<dbReference type="Proteomes" id="UP000001194">
    <property type="component" value="Unassembled WGS sequence"/>
</dbReference>
<dbReference type="HOGENOM" id="CLU_2360092_0_0_1"/>
<dbReference type="KEGG" id="lbc:LACBIDRAFT_316786"/>
<accession>B0E1L9</accession>
<reference evidence="1 2" key="1">
    <citation type="journal article" date="2008" name="Nature">
        <title>The genome of Laccaria bicolor provides insights into mycorrhizal symbiosis.</title>
        <authorList>
            <person name="Martin F."/>
            <person name="Aerts A."/>
            <person name="Ahren D."/>
            <person name="Brun A."/>
            <person name="Danchin E.G.J."/>
            <person name="Duchaussoy F."/>
            <person name="Gibon J."/>
            <person name="Kohler A."/>
            <person name="Lindquist E."/>
            <person name="Pereda V."/>
            <person name="Salamov A."/>
            <person name="Shapiro H.J."/>
            <person name="Wuyts J."/>
            <person name="Blaudez D."/>
            <person name="Buee M."/>
            <person name="Brokstein P."/>
            <person name="Canbaeck B."/>
            <person name="Cohen D."/>
            <person name="Courty P.E."/>
            <person name="Coutinho P.M."/>
            <person name="Delaruelle C."/>
            <person name="Detter J.C."/>
            <person name="Deveau A."/>
            <person name="DiFazio S."/>
            <person name="Duplessis S."/>
            <person name="Fraissinet-Tachet L."/>
            <person name="Lucic E."/>
            <person name="Frey-Klett P."/>
            <person name="Fourrey C."/>
            <person name="Feussner I."/>
            <person name="Gay G."/>
            <person name="Grimwood J."/>
            <person name="Hoegger P.J."/>
            <person name="Jain P."/>
            <person name="Kilaru S."/>
            <person name="Labbe J."/>
            <person name="Lin Y.C."/>
            <person name="Legue V."/>
            <person name="Le Tacon F."/>
            <person name="Marmeisse R."/>
            <person name="Melayah D."/>
            <person name="Montanini B."/>
            <person name="Muratet M."/>
            <person name="Nehls U."/>
            <person name="Niculita-Hirzel H."/>
            <person name="Oudot-Le Secq M.P."/>
            <person name="Peter M."/>
            <person name="Quesneville H."/>
            <person name="Rajashekar B."/>
            <person name="Reich M."/>
            <person name="Rouhier N."/>
            <person name="Schmutz J."/>
            <person name="Yin T."/>
            <person name="Chalot M."/>
            <person name="Henrissat B."/>
            <person name="Kuees U."/>
            <person name="Lucas S."/>
            <person name="Van de Peer Y."/>
            <person name="Podila G.K."/>
            <person name="Polle A."/>
            <person name="Pukkila P.J."/>
            <person name="Richardson P.M."/>
            <person name="Rouze P."/>
            <person name="Sanders I.R."/>
            <person name="Stajich J.E."/>
            <person name="Tunlid A."/>
            <person name="Tuskan G."/>
            <person name="Grigoriev I.V."/>
        </authorList>
    </citation>
    <scope>NUCLEOTIDE SEQUENCE [LARGE SCALE GENOMIC DNA]</scope>
    <source>
        <strain evidence="2">S238N-H82 / ATCC MYA-4686</strain>
    </source>
</reference>
<dbReference type="InParanoid" id="B0E1L9"/>
<dbReference type="RefSeq" id="XP_001890097.1">
    <property type="nucleotide sequence ID" value="XM_001890062.1"/>
</dbReference>
<dbReference type="AlphaFoldDB" id="B0E1L9"/>
<dbReference type="GeneID" id="6085723"/>
<dbReference type="OrthoDB" id="3085947at2759"/>
<sequence length="96" mass="11120">MLVPTKTAQKPWTPSERFTFHKEAHIWHTCGCAAQRHHGSLNTNSGILFLFDWYTDDGESPYSFRNRCPGKTQKSIVTMLIFNKEPATSYRQMINI</sequence>
<organism evidence="2">
    <name type="scientific">Laccaria bicolor (strain S238N-H82 / ATCC MYA-4686)</name>
    <name type="common">Bicoloured deceiver</name>
    <name type="synonym">Laccaria laccata var. bicolor</name>
    <dbReference type="NCBI Taxonomy" id="486041"/>
    <lineage>
        <taxon>Eukaryota</taxon>
        <taxon>Fungi</taxon>
        <taxon>Dikarya</taxon>
        <taxon>Basidiomycota</taxon>
        <taxon>Agaricomycotina</taxon>
        <taxon>Agaricomycetes</taxon>
        <taxon>Agaricomycetidae</taxon>
        <taxon>Agaricales</taxon>
        <taxon>Agaricineae</taxon>
        <taxon>Hydnangiaceae</taxon>
        <taxon>Laccaria</taxon>
    </lineage>
</organism>
<keyword evidence="2" id="KW-1185">Reference proteome</keyword>
<evidence type="ECO:0000313" key="2">
    <source>
        <dbReference type="Proteomes" id="UP000001194"/>
    </source>
</evidence>
<protein>
    <submittedName>
        <fullName evidence="1">Predicted protein</fullName>
    </submittedName>
</protein>
<dbReference type="EMBL" id="DS547168">
    <property type="protein sequence ID" value="EDQ99287.1"/>
    <property type="molecule type" value="Genomic_DNA"/>
</dbReference>
<name>B0E1L9_LACBS</name>
<evidence type="ECO:0000313" key="1">
    <source>
        <dbReference type="EMBL" id="EDQ99287.1"/>
    </source>
</evidence>
<proteinExistence type="predicted"/>